<dbReference type="Gene3D" id="3.30.40.10">
    <property type="entry name" value="Zinc/RING finger domain, C3HC4 (zinc finger)"/>
    <property type="match status" value="1"/>
</dbReference>
<dbReference type="Proteomes" id="UP000507470">
    <property type="component" value="Unassembled WGS sequence"/>
</dbReference>
<evidence type="ECO:0000256" key="2">
    <source>
        <dbReference type="ARBA" id="ARBA00022723"/>
    </source>
</evidence>
<proteinExistence type="inferred from homology"/>
<dbReference type="PANTHER" id="PTHR15907">
    <property type="entry name" value="DUF614 FAMILY PROTEIN-RELATED"/>
    <property type="match status" value="1"/>
</dbReference>
<dbReference type="EMBL" id="CACVKT020003265">
    <property type="protein sequence ID" value="CAC5382813.1"/>
    <property type="molecule type" value="Genomic_DNA"/>
</dbReference>
<dbReference type="InterPro" id="IPR017907">
    <property type="entry name" value="Znf_RING_CS"/>
</dbReference>
<dbReference type="OrthoDB" id="1045822at2759"/>
<evidence type="ECO:0000313" key="5">
    <source>
        <dbReference type="EMBL" id="CAC5382813.1"/>
    </source>
</evidence>
<dbReference type="AlphaFoldDB" id="A0A6J8BGL5"/>
<organism evidence="5 6">
    <name type="scientific">Mytilus coruscus</name>
    <name type="common">Sea mussel</name>
    <dbReference type="NCBI Taxonomy" id="42192"/>
    <lineage>
        <taxon>Eukaryota</taxon>
        <taxon>Metazoa</taxon>
        <taxon>Spiralia</taxon>
        <taxon>Lophotrochozoa</taxon>
        <taxon>Mollusca</taxon>
        <taxon>Bivalvia</taxon>
        <taxon>Autobranchia</taxon>
        <taxon>Pteriomorphia</taxon>
        <taxon>Mytilida</taxon>
        <taxon>Mytiloidea</taxon>
        <taxon>Mytilidae</taxon>
        <taxon>Mytilinae</taxon>
        <taxon>Mytilus</taxon>
    </lineage>
</organism>
<evidence type="ECO:0000256" key="3">
    <source>
        <dbReference type="ARBA" id="ARBA00022771"/>
    </source>
</evidence>
<evidence type="ECO:0000256" key="4">
    <source>
        <dbReference type="ARBA" id="ARBA00022833"/>
    </source>
</evidence>
<keyword evidence="3" id="KW-0863">Zinc-finger</keyword>
<dbReference type="InterPro" id="IPR006461">
    <property type="entry name" value="PLAC_motif_containing"/>
</dbReference>
<keyword evidence="2" id="KW-0479">Metal-binding</keyword>
<name>A0A6J8BGL5_MYTCO</name>
<accession>A0A6J8BGL5</accession>
<sequence>MGRDSQVHPQHQQQNTTVVINQPGIQTNPLMIGTIHGTRGWSTELFDCFGDVNNCLYTGFCYSCAMYNIAIRLGESSCTMCCVPAVDINIRTRIRTIGGIQGDMCNDCMIVAFCAACAACQENRELRTLINSFLRRMATCIPWTDDTVQDIEKSMTGTDELDSQTTFTHNNIASKSGLAGELSSQCKSVGKDSPNETTHSRVLALQRENMELKSKLNCFICRQNHFTHVLIPCSHVVCGNCVKLTFCLCTLRIETSHPCTLPAIPHTTEPEMSFSSSIIGRIS</sequence>
<gene>
    <name evidence="5" type="ORF">MCOR_18606</name>
</gene>
<keyword evidence="6" id="KW-1185">Reference proteome</keyword>
<dbReference type="GO" id="GO:0008270">
    <property type="term" value="F:zinc ion binding"/>
    <property type="evidence" value="ECO:0007669"/>
    <property type="project" value="UniProtKB-KW"/>
</dbReference>
<protein>
    <recommendedName>
        <fullName evidence="7">RING-type domain-containing protein</fullName>
    </recommendedName>
</protein>
<evidence type="ECO:0000313" key="6">
    <source>
        <dbReference type="Proteomes" id="UP000507470"/>
    </source>
</evidence>
<evidence type="ECO:0000256" key="1">
    <source>
        <dbReference type="ARBA" id="ARBA00009024"/>
    </source>
</evidence>
<keyword evidence="4" id="KW-0862">Zinc</keyword>
<dbReference type="PROSITE" id="PS00518">
    <property type="entry name" value="ZF_RING_1"/>
    <property type="match status" value="1"/>
</dbReference>
<reference evidence="5 6" key="1">
    <citation type="submission" date="2020-06" db="EMBL/GenBank/DDBJ databases">
        <authorList>
            <person name="Li R."/>
            <person name="Bekaert M."/>
        </authorList>
    </citation>
    <scope>NUCLEOTIDE SEQUENCE [LARGE SCALE GENOMIC DNA]</scope>
    <source>
        <strain evidence="6">wild</strain>
    </source>
</reference>
<dbReference type="InterPro" id="IPR013083">
    <property type="entry name" value="Znf_RING/FYVE/PHD"/>
</dbReference>
<dbReference type="NCBIfam" id="TIGR01571">
    <property type="entry name" value="A_thal_Cys_rich"/>
    <property type="match status" value="1"/>
</dbReference>
<evidence type="ECO:0008006" key="7">
    <source>
        <dbReference type="Google" id="ProtNLM"/>
    </source>
</evidence>
<dbReference type="Pfam" id="PF04749">
    <property type="entry name" value="PLAC8"/>
    <property type="match status" value="1"/>
</dbReference>
<comment type="similarity">
    <text evidence="1">Belongs to the cornifelin family.</text>
</comment>